<feature type="compositionally biased region" description="Low complexity" evidence="1">
    <location>
        <begin position="889"/>
        <end position="898"/>
    </location>
</feature>
<dbReference type="eggNOG" id="ENOG5031MQK">
    <property type="taxonomic scope" value="Bacteria"/>
</dbReference>
<dbReference type="EMBL" id="CP001854">
    <property type="protein sequence ID" value="ADB53748.1"/>
    <property type="molecule type" value="Genomic_DNA"/>
</dbReference>
<dbReference type="HOGENOM" id="CLU_318257_0_0_11"/>
<dbReference type="Proteomes" id="UP000008229">
    <property type="component" value="Chromosome"/>
</dbReference>
<dbReference type="AlphaFoldDB" id="D3FFF5"/>
<organism evidence="3 4">
    <name type="scientific">Conexibacter woesei (strain DSM 14684 / CCUG 47730 / CIP 108061 / JCM 11494 / NBRC 100937 / ID131577)</name>
    <dbReference type="NCBI Taxonomy" id="469383"/>
    <lineage>
        <taxon>Bacteria</taxon>
        <taxon>Bacillati</taxon>
        <taxon>Actinomycetota</taxon>
        <taxon>Thermoleophilia</taxon>
        <taxon>Solirubrobacterales</taxon>
        <taxon>Conexibacteraceae</taxon>
        <taxon>Conexibacter</taxon>
    </lineage>
</organism>
<gene>
    <name evidence="3" type="ordered locus">Cwoe_5342</name>
</gene>
<feature type="signal peptide" evidence="2">
    <location>
        <begin position="1"/>
        <end position="23"/>
    </location>
</feature>
<sequence length="914" mass="96713" precursor="true">MSACLAIAIVSLAAAVCAPSALADFGVQEFSGEVLNRDGTPATQAGAHPFSASTTIKFNSHDVNGQPVPDADVRDITVDLPAGFIGNPNATPKCPQQELYTSDQLDCSPATQVGWAQFGLTDYLPLFNIYSKVYSMEPPEGVPAQFAMNLTGLIVVLNAQVRDDGTYGLTINVPNISQLVGIVETRLTFWGVPADRAHDEYRGICLTTNIGPIGIQCPTDVPRRAFLTNPSNCDAGPLTTSLRASPWADRSIVARGSFDHDVRGNAMEVENCDVVPFEASLDARPVSQVAGAPSGYVFDVNIPQDDNPDGLATAPMKKAVVKLPEGVRVSPSAAGGLEGCADEEFRLRSAGDARCSDGSKVGTLRIDTPLLSRPLDGSIYLGRPLPGQLLRIFLVARGQGVTVKIPGSVNPDPNTGQLSAIFDNNPQLPFSNLHLEFKGGPRASLSNPPVQGTYTTVTELTSWSGKTVTSNSTFNITQGPRSLVFAPKLTAGSTDSKAGKSTGLSFKLGFSRTDGDEEFNGLTVNMPKGLLARLAGRTLCSEAQAAAGTCGEGSRVGSVTTAAGAGTNPFALPGRVYIGGPYKGAPFGLSIVVPAVAGPFDLGTVVVRAAIHVDPITTELRIVSDPLPRILEGIPLQIRLVDVSIDQPNFMINPTSCAVMNVAAQLSSTLGKIANVANRFRATDCALLPFRPRMRLTVGDRTHTRGGDSTPVSATLNMPVGNANNRAVQVILPKTLAARLEVLNVRKACTFEQFKAERCPINVGSAVAVTPVLRDPLKGSVYLVRHPARRLPDVMVALKGQGDAKALSIDVTGKVTIPRDLRIRTTFDTVPDAPITMFRLNFRTGRNAPIAAVDNLCTARARRESIAELAFVAQSGKRASARQRINIAGCRGTSSGRRAAGRRGRRSEASNRAR</sequence>
<reference evidence="3 4" key="1">
    <citation type="journal article" date="2010" name="Stand. Genomic Sci.">
        <title>Complete genome sequence of Conexibacter woesei type strain (ID131577).</title>
        <authorList>
            <person name="Pukall R."/>
            <person name="Lapidus A."/>
            <person name="Glavina Del Rio T."/>
            <person name="Copeland A."/>
            <person name="Tice H."/>
            <person name="Cheng J.-F."/>
            <person name="Lucas S."/>
            <person name="Chen F."/>
            <person name="Nolan M."/>
            <person name="Bruce D."/>
            <person name="Goodwin L."/>
            <person name="Pitluck S."/>
            <person name="Mavromatis K."/>
            <person name="Ivanova N."/>
            <person name="Ovchinnikova G."/>
            <person name="Pati A."/>
            <person name="Chen A."/>
            <person name="Palaniappan K."/>
            <person name="Land M."/>
            <person name="Hauser L."/>
            <person name="Chang Y.-J."/>
            <person name="Jeffries C.D."/>
            <person name="Chain P."/>
            <person name="Meincke L."/>
            <person name="Sims D."/>
            <person name="Brettin T."/>
            <person name="Detter J.C."/>
            <person name="Rohde M."/>
            <person name="Goeker M."/>
            <person name="Bristow J."/>
            <person name="Eisen J.A."/>
            <person name="Markowitz V."/>
            <person name="Kyrpides N.C."/>
            <person name="Klenk H.-P."/>
            <person name="Hugenholtz P."/>
        </authorList>
    </citation>
    <scope>NUCLEOTIDE SEQUENCE [LARGE SCALE GENOMIC DNA]</scope>
    <source>
        <strain evidence="4">DSM 14684 / CIP 108061 / JCM 11494 / NBRC 100937 / ID131577</strain>
    </source>
</reference>
<evidence type="ECO:0000256" key="2">
    <source>
        <dbReference type="SAM" id="SignalP"/>
    </source>
</evidence>
<dbReference type="KEGG" id="cwo:Cwoe_5342"/>
<evidence type="ECO:0000313" key="3">
    <source>
        <dbReference type="EMBL" id="ADB53748.1"/>
    </source>
</evidence>
<keyword evidence="2" id="KW-0732">Signal</keyword>
<evidence type="ECO:0000256" key="1">
    <source>
        <dbReference type="SAM" id="MobiDB-lite"/>
    </source>
</evidence>
<accession>D3FFF5</accession>
<name>D3FFF5_CONWI</name>
<feature type="region of interest" description="Disordered" evidence="1">
    <location>
        <begin position="889"/>
        <end position="914"/>
    </location>
</feature>
<reference evidence="4" key="2">
    <citation type="submission" date="2010-01" db="EMBL/GenBank/DDBJ databases">
        <title>The complete genome of Conexibacter woesei DSM 14684.</title>
        <authorList>
            <consortium name="US DOE Joint Genome Institute (JGI-PGF)"/>
            <person name="Lucas S."/>
            <person name="Copeland A."/>
            <person name="Lapidus A."/>
            <person name="Glavina del Rio T."/>
            <person name="Dalin E."/>
            <person name="Tice H."/>
            <person name="Bruce D."/>
            <person name="Goodwin L."/>
            <person name="Pitluck S."/>
            <person name="Kyrpides N."/>
            <person name="Mavromatis K."/>
            <person name="Ivanova N."/>
            <person name="Mikhailova N."/>
            <person name="Chertkov O."/>
            <person name="Brettin T."/>
            <person name="Detter J.C."/>
            <person name="Han C."/>
            <person name="Larimer F."/>
            <person name="Land M."/>
            <person name="Hauser L."/>
            <person name="Markowitz V."/>
            <person name="Cheng J.-F."/>
            <person name="Hugenholtz P."/>
            <person name="Woyke T."/>
            <person name="Wu D."/>
            <person name="Pukall R."/>
            <person name="Steenblock K."/>
            <person name="Schneider S."/>
            <person name="Klenk H.-P."/>
            <person name="Eisen J.A."/>
        </authorList>
    </citation>
    <scope>NUCLEOTIDE SEQUENCE [LARGE SCALE GENOMIC DNA]</scope>
    <source>
        <strain evidence="4">DSM 14684 / CIP 108061 / JCM 11494 / NBRC 100937 / ID131577</strain>
    </source>
</reference>
<feature type="chain" id="PRO_5003044410" evidence="2">
    <location>
        <begin position="24"/>
        <end position="914"/>
    </location>
</feature>
<keyword evidence="4" id="KW-1185">Reference proteome</keyword>
<evidence type="ECO:0000313" key="4">
    <source>
        <dbReference type="Proteomes" id="UP000008229"/>
    </source>
</evidence>
<feature type="region of interest" description="Disordered" evidence="1">
    <location>
        <begin position="699"/>
        <end position="718"/>
    </location>
</feature>
<dbReference type="STRING" id="469383.Cwoe_5342"/>
<protein>
    <submittedName>
        <fullName evidence="3">Uncharacterized protein</fullName>
    </submittedName>
</protein>
<proteinExistence type="predicted"/>
<dbReference type="OrthoDB" id="5240636at2"/>